<name>A0A9W6FFY4_9FIRM</name>
<evidence type="ECO:0000256" key="6">
    <source>
        <dbReference type="SAM" id="Phobius"/>
    </source>
</evidence>
<evidence type="ECO:0000256" key="5">
    <source>
        <dbReference type="ARBA" id="ARBA00023136"/>
    </source>
</evidence>
<comment type="subcellular location">
    <subcellularLocation>
        <location evidence="1">Cell membrane</location>
        <topology evidence="1">Multi-pass membrane protein</topology>
    </subcellularLocation>
</comment>
<evidence type="ECO:0000259" key="7">
    <source>
        <dbReference type="Pfam" id="PF13396"/>
    </source>
</evidence>
<dbReference type="RefSeq" id="WP_118635844.1">
    <property type="nucleotide sequence ID" value="NZ_BSBO01000067.1"/>
</dbReference>
<accession>A0A9W6FFY4</accession>
<organism evidence="8 9">
    <name type="scientific">Sellimonas catena</name>
    <dbReference type="NCBI Taxonomy" id="2994035"/>
    <lineage>
        <taxon>Bacteria</taxon>
        <taxon>Bacillati</taxon>
        <taxon>Bacillota</taxon>
        <taxon>Clostridia</taxon>
        <taxon>Lachnospirales</taxon>
        <taxon>Lachnospiraceae</taxon>
        <taxon>Sellimonas</taxon>
    </lineage>
</organism>
<reference evidence="8 9" key="1">
    <citation type="journal article" date="2023" name="Int. J. Syst. Evol. Microbiol.">
        <title>Sellimonas catena sp. nov., isolated from human faeces.</title>
        <authorList>
            <person name="Hisatomi A."/>
            <person name="Ohkuma M."/>
            <person name="Sakamoto M."/>
        </authorList>
    </citation>
    <scope>NUCLEOTIDE SEQUENCE [LARGE SCALE GENOMIC DNA]</scope>
    <source>
        <strain evidence="8 9">12EGH17</strain>
    </source>
</reference>
<protein>
    <recommendedName>
        <fullName evidence="7">Cardiolipin synthase N-terminal domain-containing protein</fullName>
    </recommendedName>
</protein>
<evidence type="ECO:0000313" key="9">
    <source>
        <dbReference type="Proteomes" id="UP001145145"/>
    </source>
</evidence>
<keyword evidence="2" id="KW-1003">Cell membrane</keyword>
<evidence type="ECO:0000256" key="3">
    <source>
        <dbReference type="ARBA" id="ARBA00022692"/>
    </source>
</evidence>
<proteinExistence type="predicted"/>
<evidence type="ECO:0000256" key="4">
    <source>
        <dbReference type="ARBA" id="ARBA00022989"/>
    </source>
</evidence>
<comment type="caution">
    <text evidence="8">The sequence shown here is derived from an EMBL/GenBank/DDBJ whole genome shotgun (WGS) entry which is preliminary data.</text>
</comment>
<keyword evidence="3 6" id="KW-0812">Transmembrane</keyword>
<dbReference type="InterPro" id="IPR027379">
    <property type="entry name" value="CLS_N"/>
</dbReference>
<dbReference type="AlphaFoldDB" id="A0A9W6FFY4"/>
<gene>
    <name evidence="8" type="ORF">Selli1_34990</name>
</gene>
<dbReference type="Proteomes" id="UP001145145">
    <property type="component" value="Unassembled WGS sequence"/>
</dbReference>
<feature type="transmembrane region" description="Helical" evidence="6">
    <location>
        <begin position="12"/>
        <end position="30"/>
    </location>
</feature>
<dbReference type="EMBL" id="BSBO01000067">
    <property type="protein sequence ID" value="GLG06325.1"/>
    <property type="molecule type" value="Genomic_DNA"/>
</dbReference>
<feature type="transmembrane region" description="Helical" evidence="6">
    <location>
        <begin position="42"/>
        <end position="61"/>
    </location>
</feature>
<evidence type="ECO:0000256" key="1">
    <source>
        <dbReference type="ARBA" id="ARBA00004651"/>
    </source>
</evidence>
<keyword evidence="4 6" id="KW-1133">Transmembrane helix</keyword>
<dbReference type="GO" id="GO:0005886">
    <property type="term" value="C:plasma membrane"/>
    <property type="evidence" value="ECO:0007669"/>
    <property type="project" value="UniProtKB-SubCell"/>
</dbReference>
<sequence>MDVLVEYLPFLIPLIIIEWILAITALIHVLRHPHYKFGNKPFWIVVVLFVQIIGPIVYFIFGRGEE</sequence>
<dbReference type="Pfam" id="PF13396">
    <property type="entry name" value="PLDc_N"/>
    <property type="match status" value="1"/>
</dbReference>
<evidence type="ECO:0000256" key="2">
    <source>
        <dbReference type="ARBA" id="ARBA00022475"/>
    </source>
</evidence>
<feature type="domain" description="Cardiolipin synthase N-terminal" evidence="7">
    <location>
        <begin position="20"/>
        <end position="63"/>
    </location>
</feature>
<evidence type="ECO:0000313" key="8">
    <source>
        <dbReference type="EMBL" id="GLG06325.1"/>
    </source>
</evidence>
<keyword evidence="9" id="KW-1185">Reference proteome</keyword>
<keyword evidence="5 6" id="KW-0472">Membrane</keyword>